<proteinExistence type="predicted"/>
<comment type="caution">
    <text evidence="1">The sequence shown here is derived from an EMBL/GenBank/DDBJ whole genome shotgun (WGS) entry which is preliminary data.</text>
</comment>
<name>A0A7D9KMS0_PARCT</name>
<evidence type="ECO:0000313" key="2">
    <source>
        <dbReference type="Proteomes" id="UP001152795"/>
    </source>
</evidence>
<feature type="non-terminal residue" evidence="1">
    <location>
        <position position="1"/>
    </location>
</feature>
<gene>
    <name evidence="1" type="ORF">PACLA_8A080922</name>
</gene>
<dbReference type="AlphaFoldDB" id="A0A7D9KMS0"/>
<reference evidence="1" key="1">
    <citation type="submission" date="2020-04" db="EMBL/GenBank/DDBJ databases">
        <authorList>
            <person name="Alioto T."/>
            <person name="Alioto T."/>
            <person name="Gomez Garrido J."/>
        </authorList>
    </citation>
    <scope>NUCLEOTIDE SEQUENCE</scope>
    <source>
        <strain evidence="1">A484AB</strain>
    </source>
</reference>
<protein>
    <submittedName>
        <fullName evidence="1">Uncharacterized protein</fullName>
    </submittedName>
</protein>
<evidence type="ECO:0000313" key="1">
    <source>
        <dbReference type="EMBL" id="CAB4046198.1"/>
    </source>
</evidence>
<sequence>KATIPDDDPAVRERDAVRMPALAYGGLTALRLRGVDAEIAGRSFRPPGSGGKESSASCRCECEMVDQGLNASLSVFAEKVW</sequence>
<dbReference type="Proteomes" id="UP001152795">
    <property type="component" value="Unassembled WGS sequence"/>
</dbReference>
<keyword evidence="2" id="KW-1185">Reference proteome</keyword>
<dbReference type="EMBL" id="CACRXK020047289">
    <property type="protein sequence ID" value="CAB4046198.1"/>
    <property type="molecule type" value="Genomic_DNA"/>
</dbReference>
<accession>A0A7D9KMS0</accession>
<organism evidence="1 2">
    <name type="scientific">Paramuricea clavata</name>
    <name type="common">Red gorgonian</name>
    <name type="synonym">Violescent sea-whip</name>
    <dbReference type="NCBI Taxonomy" id="317549"/>
    <lineage>
        <taxon>Eukaryota</taxon>
        <taxon>Metazoa</taxon>
        <taxon>Cnidaria</taxon>
        <taxon>Anthozoa</taxon>
        <taxon>Octocorallia</taxon>
        <taxon>Malacalcyonacea</taxon>
        <taxon>Plexauridae</taxon>
        <taxon>Paramuricea</taxon>
    </lineage>
</organism>